<feature type="signal peptide" evidence="2">
    <location>
        <begin position="1"/>
        <end position="39"/>
    </location>
</feature>
<dbReference type="EMBL" id="AP024145">
    <property type="protein sequence ID" value="BCM86921.1"/>
    <property type="molecule type" value="Genomic_DNA"/>
</dbReference>
<evidence type="ECO:0000313" key="4">
    <source>
        <dbReference type="Proteomes" id="UP000663508"/>
    </source>
</evidence>
<proteinExistence type="predicted"/>
<sequence length="433" mass="45262">MVLDPRSGRVRTRRRLGLLAGALLAVFLSGFLAPPAAQAQTPTKSRKVDCYVEADGKVLADGLCEFITDPIRYGAGGFRLGSPSVASARYGAVVTVSGPGGGMATWNQSPGGDPENGPSDVVTSQGACWRGERIRACAWKIGEGRPGFTGPAAAPQPAAPQPAGAQPAGLRPADCYLEVEGKVRLDGFCMFVPDGGQGGFVVRARASGKPDILARLDRKGQEPGRAWVFWNEQYADMEPIFALGQATRNGPCWENAQTRFCVWQAGQSRGDWKRSAGVAAPPASPPAARDAAGTEAPPPGTVLTLTFRGRCEALVIDGEDMGAACAPTASNESTAGSAQAVFSFGTGDARTLMFLASAKGWVENGTLHQPIDQLRYEEAGRSHLVKAKGVCEMPNPMGGPVVITCTAQSANTPYAARFRTDGSRPALTRSSPG</sequence>
<feature type="region of interest" description="Disordered" evidence="1">
    <location>
        <begin position="148"/>
        <end position="167"/>
    </location>
</feature>
<evidence type="ECO:0000313" key="3">
    <source>
        <dbReference type="EMBL" id="BCM86921.1"/>
    </source>
</evidence>
<feature type="compositionally biased region" description="Low complexity" evidence="1">
    <location>
        <begin position="276"/>
        <end position="291"/>
    </location>
</feature>
<dbReference type="RefSeq" id="WP_207179964.1">
    <property type="nucleotide sequence ID" value="NZ_AP024145.1"/>
</dbReference>
<feature type="compositionally biased region" description="Low complexity" evidence="1">
    <location>
        <begin position="150"/>
        <end position="167"/>
    </location>
</feature>
<organism evidence="3 4">
    <name type="scientific">Methylobacterium indicum</name>
    <dbReference type="NCBI Taxonomy" id="1775910"/>
    <lineage>
        <taxon>Bacteria</taxon>
        <taxon>Pseudomonadati</taxon>
        <taxon>Pseudomonadota</taxon>
        <taxon>Alphaproteobacteria</taxon>
        <taxon>Hyphomicrobiales</taxon>
        <taxon>Methylobacteriaceae</taxon>
        <taxon>Methylobacterium</taxon>
    </lineage>
</organism>
<gene>
    <name evidence="3" type="ORF">mvi_53820</name>
</gene>
<reference evidence="3" key="1">
    <citation type="submission" date="2020-11" db="EMBL/GenBank/DDBJ databases">
        <title>Complete genome sequence of a novel pathogenic Methylobacterium strain isolated from rice in Vietnam.</title>
        <authorList>
            <person name="Lai K."/>
            <person name="Okazaki S."/>
            <person name="Higashi K."/>
            <person name="Mori H."/>
            <person name="Toyoda A."/>
            <person name="Kurokawa K."/>
        </authorList>
    </citation>
    <scope>NUCLEOTIDE SEQUENCE</scope>
    <source>
        <strain evidence="3">VL1</strain>
    </source>
</reference>
<name>A0A8H8WYH0_9HYPH</name>
<evidence type="ECO:0000256" key="2">
    <source>
        <dbReference type="SAM" id="SignalP"/>
    </source>
</evidence>
<dbReference type="AlphaFoldDB" id="A0A8H8WYH0"/>
<feature type="region of interest" description="Disordered" evidence="1">
    <location>
        <begin position="272"/>
        <end position="299"/>
    </location>
</feature>
<evidence type="ECO:0000256" key="1">
    <source>
        <dbReference type="SAM" id="MobiDB-lite"/>
    </source>
</evidence>
<feature type="chain" id="PRO_5034804112" evidence="2">
    <location>
        <begin position="40"/>
        <end position="433"/>
    </location>
</feature>
<keyword evidence="2" id="KW-0732">Signal</keyword>
<protein>
    <submittedName>
        <fullName evidence="3">Uncharacterized protein</fullName>
    </submittedName>
</protein>
<accession>A0A8H8WYH0</accession>
<dbReference type="KEGG" id="mind:mvi_53820"/>
<dbReference type="Proteomes" id="UP000663508">
    <property type="component" value="Chromosome"/>
</dbReference>